<name>A0A7J9UVI7_9MICO</name>
<sequence length="340" mass="33709">VTAAPPAPPAAPDGPAELGGVQAWLRRAGEPVHLELACAEHPDPAAGPAGRTVVRLTACAATVAVHELVELLAAGAAVTLRLDGCGAPAEVRAHLAGATTVLAAAGVAGLRLEDTPPAAPEGLRLPGRRRRRPVLDAAHMPVSRRRLLGLGAAAAPDVGGLTAHERLVAALHALGVGQPGGSDGGPPGAAAPDLTAGPPAGSSGTAAPSLAALPGPAPRLRARGCTACGVCVRACPTGALGVRDGGGLTTLLQDPAACDGCRRCLDLCPESALSVDGAWPWDRVLAGDPAPVATLTTTTCARCGTLFPTSSGERLCPVCTFRRRSPFGSALPRVGADRVG</sequence>
<dbReference type="InterPro" id="IPR017900">
    <property type="entry name" value="4Fe4S_Fe_S_CS"/>
</dbReference>
<dbReference type="GO" id="GO:0046872">
    <property type="term" value="F:metal ion binding"/>
    <property type="evidence" value="ECO:0007669"/>
    <property type="project" value="UniProtKB-KW"/>
</dbReference>
<gene>
    <name evidence="8" type="ORF">GB882_03630</name>
</gene>
<dbReference type="AlphaFoldDB" id="A0A7J9UVI7"/>
<comment type="cofactor">
    <cofactor evidence="1">
        <name>[4Fe-4S] cluster</name>
        <dbReference type="ChEBI" id="CHEBI:49883"/>
    </cofactor>
</comment>
<dbReference type="PROSITE" id="PS51379">
    <property type="entry name" value="4FE4S_FER_2"/>
    <property type="match status" value="2"/>
</dbReference>
<evidence type="ECO:0000256" key="6">
    <source>
        <dbReference type="SAM" id="MobiDB-lite"/>
    </source>
</evidence>
<accession>A0A7J9UVI7</accession>
<comment type="caution">
    <text evidence="8">The sequence shown here is derived from an EMBL/GenBank/DDBJ whole genome shotgun (WGS) entry which is preliminary data.</text>
</comment>
<keyword evidence="3" id="KW-0479">Metal-binding</keyword>
<evidence type="ECO:0000256" key="2">
    <source>
        <dbReference type="ARBA" id="ARBA00022485"/>
    </source>
</evidence>
<dbReference type="Proteomes" id="UP000429644">
    <property type="component" value="Unassembled WGS sequence"/>
</dbReference>
<dbReference type="GO" id="GO:0051539">
    <property type="term" value="F:4 iron, 4 sulfur cluster binding"/>
    <property type="evidence" value="ECO:0007669"/>
    <property type="project" value="UniProtKB-KW"/>
</dbReference>
<proteinExistence type="predicted"/>
<dbReference type="EMBL" id="WHPD01000795">
    <property type="protein sequence ID" value="MPV87744.1"/>
    <property type="molecule type" value="Genomic_DNA"/>
</dbReference>
<feature type="non-terminal residue" evidence="8">
    <location>
        <position position="1"/>
    </location>
</feature>
<feature type="region of interest" description="Disordered" evidence="6">
    <location>
        <begin position="178"/>
        <end position="210"/>
    </location>
</feature>
<dbReference type="InterPro" id="IPR050157">
    <property type="entry name" value="PSI_iron-sulfur_center"/>
</dbReference>
<evidence type="ECO:0000256" key="5">
    <source>
        <dbReference type="ARBA" id="ARBA00023014"/>
    </source>
</evidence>
<feature type="compositionally biased region" description="Gly residues" evidence="6">
    <location>
        <begin position="178"/>
        <end position="187"/>
    </location>
</feature>
<reference evidence="8 9" key="1">
    <citation type="submission" date="2019-10" db="EMBL/GenBank/DDBJ databases">
        <title>Georgenia wutianyii sp. nov. and Georgenia yuyongxinii sp. nov. isolated from plateau pika (Ochotona curzoniae) in the Qinghai-Tibet plateau of China.</title>
        <authorList>
            <person name="Tian Z."/>
        </authorList>
    </citation>
    <scope>NUCLEOTIDE SEQUENCE [LARGE SCALE GENOMIC DNA]</scope>
    <source>
        <strain evidence="8 9">JCM 15130</strain>
    </source>
</reference>
<dbReference type="Gene3D" id="3.30.70.20">
    <property type="match status" value="1"/>
</dbReference>
<dbReference type="PANTHER" id="PTHR24960:SF79">
    <property type="entry name" value="PHOTOSYSTEM I IRON-SULFUR CENTER"/>
    <property type="match status" value="1"/>
</dbReference>
<evidence type="ECO:0000256" key="4">
    <source>
        <dbReference type="ARBA" id="ARBA00023004"/>
    </source>
</evidence>
<dbReference type="InterPro" id="IPR017896">
    <property type="entry name" value="4Fe4S_Fe-S-bd"/>
</dbReference>
<evidence type="ECO:0000313" key="8">
    <source>
        <dbReference type="EMBL" id="MPV87744.1"/>
    </source>
</evidence>
<evidence type="ECO:0000313" key="9">
    <source>
        <dbReference type="Proteomes" id="UP000429644"/>
    </source>
</evidence>
<keyword evidence="4" id="KW-0408">Iron</keyword>
<evidence type="ECO:0000259" key="7">
    <source>
        <dbReference type="PROSITE" id="PS51379"/>
    </source>
</evidence>
<evidence type="ECO:0000256" key="1">
    <source>
        <dbReference type="ARBA" id="ARBA00001966"/>
    </source>
</evidence>
<organism evidence="8 9">
    <name type="scientific">Georgenia ruanii</name>
    <dbReference type="NCBI Taxonomy" id="348442"/>
    <lineage>
        <taxon>Bacteria</taxon>
        <taxon>Bacillati</taxon>
        <taxon>Actinomycetota</taxon>
        <taxon>Actinomycetes</taxon>
        <taxon>Micrococcales</taxon>
        <taxon>Bogoriellaceae</taxon>
        <taxon>Georgenia</taxon>
    </lineage>
</organism>
<protein>
    <recommendedName>
        <fullName evidence="7">4Fe-4S ferredoxin-type domain-containing protein</fullName>
    </recommendedName>
</protein>
<keyword evidence="5" id="KW-0411">Iron-sulfur</keyword>
<dbReference type="Pfam" id="PF13187">
    <property type="entry name" value="Fer4_9"/>
    <property type="match status" value="1"/>
</dbReference>
<dbReference type="SUPFAM" id="SSF54862">
    <property type="entry name" value="4Fe-4S ferredoxins"/>
    <property type="match status" value="1"/>
</dbReference>
<dbReference type="PROSITE" id="PS00198">
    <property type="entry name" value="4FE4S_FER_1"/>
    <property type="match status" value="2"/>
</dbReference>
<keyword evidence="9" id="KW-1185">Reference proteome</keyword>
<feature type="compositionally biased region" description="Low complexity" evidence="6">
    <location>
        <begin position="188"/>
        <end position="210"/>
    </location>
</feature>
<feature type="domain" description="4Fe-4S ferredoxin-type" evidence="7">
    <location>
        <begin position="216"/>
        <end position="245"/>
    </location>
</feature>
<keyword evidence="2" id="KW-0004">4Fe-4S</keyword>
<dbReference type="PANTHER" id="PTHR24960">
    <property type="entry name" value="PHOTOSYSTEM I IRON-SULFUR CENTER-RELATED"/>
    <property type="match status" value="1"/>
</dbReference>
<evidence type="ECO:0000256" key="3">
    <source>
        <dbReference type="ARBA" id="ARBA00022723"/>
    </source>
</evidence>
<feature type="domain" description="4Fe-4S ferredoxin-type" evidence="7">
    <location>
        <begin position="249"/>
        <end position="278"/>
    </location>
</feature>